<keyword evidence="1" id="KW-0472">Membrane</keyword>
<comment type="caution">
    <text evidence="2">The sequence shown here is derived from an EMBL/GenBank/DDBJ whole genome shotgun (WGS) entry which is preliminary data.</text>
</comment>
<sequence>MSFAGALDKESRVELFVFLSFALILVAAVFGLRRRFLSFQGQQPSEYLGLGPDLVLHERLSGAMVCDGLVFGPTGRVSSRFRADVRGDWTGREGTVTLDFAFDSGATQLREWRLSLGNDGHVAAEADDIDGRAKGRIVGPTLRMAYRIRLPEDAGGHTLSVVDWIYLTEHGVLVNRSQFRKFGITVAELFAVIRPKEG</sequence>
<feature type="transmembrane region" description="Helical" evidence="1">
    <location>
        <begin position="15"/>
        <end position="32"/>
    </location>
</feature>
<protein>
    <submittedName>
        <fullName evidence="2">DUF3833 family protein</fullName>
    </submittedName>
</protein>
<reference evidence="2 3" key="1">
    <citation type="submission" date="2019-03" db="EMBL/GenBank/DDBJ databases">
        <title>Primorskyibacter sp. SS33 isolated from sediments.</title>
        <authorList>
            <person name="Xunke S."/>
        </authorList>
    </citation>
    <scope>NUCLEOTIDE SEQUENCE [LARGE SCALE GENOMIC DNA]</scope>
    <source>
        <strain evidence="2 3">SS33</strain>
    </source>
</reference>
<dbReference type="Pfam" id="PF12915">
    <property type="entry name" value="DUF3833"/>
    <property type="match status" value="1"/>
</dbReference>
<evidence type="ECO:0000313" key="2">
    <source>
        <dbReference type="EMBL" id="TDL76020.1"/>
    </source>
</evidence>
<gene>
    <name evidence="2" type="ORF">E2L08_14415</name>
</gene>
<dbReference type="OrthoDB" id="5296954at2"/>
<evidence type="ECO:0000313" key="3">
    <source>
        <dbReference type="Proteomes" id="UP000295701"/>
    </source>
</evidence>
<keyword evidence="1" id="KW-1133">Transmembrane helix</keyword>
<dbReference type="InterPro" id="IPR024409">
    <property type="entry name" value="DUF3833"/>
</dbReference>
<dbReference type="EMBL" id="SNAA01000019">
    <property type="protein sequence ID" value="TDL76020.1"/>
    <property type="molecule type" value="Genomic_DNA"/>
</dbReference>
<keyword evidence="1" id="KW-0812">Transmembrane</keyword>
<accession>A0A4R5ZXV5</accession>
<proteinExistence type="predicted"/>
<name>A0A4R5ZXV5_9RHOB</name>
<evidence type="ECO:0000256" key="1">
    <source>
        <dbReference type="SAM" id="Phobius"/>
    </source>
</evidence>
<dbReference type="Proteomes" id="UP000295701">
    <property type="component" value="Unassembled WGS sequence"/>
</dbReference>
<keyword evidence="3" id="KW-1185">Reference proteome</keyword>
<organism evidence="2 3">
    <name type="scientific">Palleronia sediminis</name>
    <dbReference type="NCBI Taxonomy" id="2547833"/>
    <lineage>
        <taxon>Bacteria</taxon>
        <taxon>Pseudomonadati</taxon>
        <taxon>Pseudomonadota</taxon>
        <taxon>Alphaproteobacteria</taxon>
        <taxon>Rhodobacterales</taxon>
        <taxon>Roseobacteraceae</taxon>
        <taxon>Palleronia</taxon>
    </lineage>
</organism>
<dbReference type="AlphaFoldDB" id="A0A4R5ZXV5"/>